<keyword evidence="10" id="KW-1185">Reference proteome</keyword>
<comment type="pathway">
    <text evidence="6">Amino-acid degradation; L-valine degradation.</text>
</comment>
<keyword evidence="2 6" id="KW-0101">Branched-chain amino acid catabolism</keyword>
<dbReference type="FunFam" id="1.10.1040.10:FF:000006">
    <property type="entry name" value="3-hydroxyisobutyrate dehydrogenase"/>
    <property type="match status" value="1"/>
</dbReference>
<dbReference type="RefSeq" id="WP_139756293.1">
    <property type="nucleotide sequence ID" value="NZ_CP039852.1"/>
</dbReference>
<dbReference type="InterPro" id="IPR029154">
    <property type="entry name" value="HIBADH-like_NADP-bd"/>
</dbReference>
<keyword evidence="4 6" id="KW-0520">NAD</keyword>
<feature type="domain" description="3-hydroxyisobutyrate dehydrogenase-like NAD-binding" evidence="8">
    <location>
        <begin position="165"/>
        <end position="290"/>
    </location>
</feature>
<dbReference type="Gene3D" id="3.40.50.720">
    <property type="entry name" value="NAD(P)-binding Rossmann-like Domain"/>
    <property type="match status" value="1"/>
</dbReference>
<keyword evidence="3 6" id="KW-0560">Oxidoreductase</keyword>
<name>A0A5B7YGC4_9ALTE</name>
<accession>A0A5B7YGC4</accession>
<evidence type="ECO:0000256" key="3">
    <source>
        <dbReference type="ARBA" id="ARBA00023002"/>
    </source>
</evidence>
<dbReference type="PROSITE" id="PS00895">
    <property type="entry name" value="3_HYDROXYISOBUT_DH"/>
    <property type="match status" value="1"/>
</dbReference>
<dbReference type="EMBL" id="CP039852">
    <property type="protein sequence ID" value="QCZ93549.1"/>
    <property type="molecule type" value="Genomic_DNA"/>
</dbReference>
<dbReference type="Gene3D" id="1.10.1040.10">
    <property type="entry name" value="N-(1-d-carboxylethyl)-l-norvaline Dehydrogenase, domain 2"/>
    <property type="match status" value="1"/>
</dbReference>
<dbReference type="InterPro" id="IPR002204">
    <property type="entry name" value="3-OH-isobutyrate_DH-rel_CS"/>
</dbReference>
<sequence length="296" mass="30496">MKKIAFIGLGNMGGPMAANLLDAGCDVTVFDLVPAAVEAACAKGAKPAGSAKEAIKEADIIISMLPAATHVKSLYLGDDGIVPHAKPDALIIDSSTIDAQSARDVGEAIESSGRHFVDAPVSGGTAGAAAGTLTFIMGGTDEAVSMARPILEHLGKNIFHAGPLGAGQVAKICNNMLLAVLMAGTSEALQLAIDNGLDPKVMSDIMLQSSGSNWTLEKYNPCPGVMENVPSSNDYAGGFMVKLMNKDLTLAMNAAAQSSSSTPMAALAQSLYRLHQGNGFADKDFSSIFSMFSSEK</sequence>
<dbReference type="EC" id="1.1.1.31" evidence="6"/>
<dbReference type="GO" id="GO:0050661">
    <property type="term" value="F:NADP binding"/>
    <property type="evidence" value="ECO:0007669"/>
    <property type="project" value="InterPro"/>
</dbReference>
<protein>
    <recommendedName>
        <fullName evidence="6">3-hydroxyisobutyrate dehydrogenase</fullName>
        <shortName evidence="6">HIBADH</shortName>
        <ecNumber evidence="6">1.1.1.31</ecNumber>
    </recommendedName>
</protein>
<comment type="catalytic activity">
    <reaction evidence="6">
        <text>3-hydroxy-2-methylpropanoate + NAD(+) = 2-methyl-3-oxopropanoate + NADH + H(+)</text>
        <dbReference type="Rhea" id="RHEA:17681"/>
        <dbReference type="ChEBI" id="CHEBI:11805"/>
        <dbReference type="ChEBI" id="CHEBI:15378"/>
        <dbReference type="ChEBI" id="CHEBI:57540"/>
        <dbReference type="ChEBI" id="CHEBI:57700"/>
        <dbReference type="ChEBI" id="CHEBI:57945"/>
        <dbReference type="EC" id="1.1.1.31"/>
    </reaction>
</comment>
<dbReference type="InterPro" id="IPR011548">
    <property type="entry name" value="HIBADH"/>
</dbReference>
<dbReference type="SUPFAM" id="SSF48179">
    <property type="entry name" value="6-phosphogluconate dehydrogenase C-terminal domain-like"/>
    <property type="match status" value="1"/>
</dbReference>
<dbReference type="PIRSF" id="PIRSF000103">
    <property type="entry name" value="HIBADH"/>
    <property type="match status" value="1"/>
</dbReference>
<dbReference type="SUPFAM" id="SSF51735">
    <property type="entry name" value="NAD(P)-binding Rossmann-fold domains"/>
    <property type="match status" value="1"/>
</dbReference>
<reference evidence="9 10" key="1">
    <citation type="submission" date="2019-04" db="EMBL/GenBank/DDBJ databases">
        <title>Salinimonas iocasae sp. nov., a halophilic bacterium isolated from the outer tube casing of tubeworms in Okinawa Trough.</title>
        <authorList>
            <person name="Zhang H."/>
            <person name="Wang H."/>
            <person name="Li C."/>
        </authorList>
    </citation>
    <scope>NUCLEOTIDE SEQUENCE [LARGE SCALE GENOMIC DNA]</scope>
    <source>
        <strain evidence="9 10">KX18D6</strain>
    </source>
</reference>
<organism evidence="9 10">
    <name type="scientific">Salinimonas iocasae</name>
    <dbReference type="NCBI Taxonomy" id="2572577"/>
    <lineage>
        <taxon>Bacteria</taxon>
        <taxon>Pseudomonadati</taxon>
        <taxon>Pseudomonadota</taxon>
        <taxon>Gammaproteobacteria</taxon>
        <taxon>Alteromonadales</taxon>
        <taxon>Alteromonadaceae</taxon>
        <taxon>Alteromonas/Salinimonas group</taxon>
        <taxon>Salinimonas</taxon>
    </lineage>
</organism>
<dbReference type="InterPro" id="IPR015815">
    <property type="entry name" value="HIBADH-related"/>
</dbReference>
<dbReference type="Pfam" id="PF14833">
    <property type="entry name" value="NAD_binding_11"/>
    <property type="match status" value="1"/>
</dbReference>
<dbReference type="NCBIfam" id="TIGR01692">
    <property type="entry name" value="HIBADH"/>
    <property type="match status" value="1"/>
</dbReference>
<dbReference type="Pfam" id="PF03446">
    <property type="entry name" value="NAD_binding_2"/>
    <property type="match status" value="1"/>
</dbReference>
<dbReference type="KEGG" id="salk:FBQ74_08625"/>
<evidence type="ECO:0000259" key="8">
    <source>
        <dbReference type="Pfam" id="PF14833"/>
    </source>
</evidence>
<evidence type="ECO:0000256" key="1">
    <source>
        <dbReference type="ARBA" id="ARBA00009080"/>
    </source>
</evidence>
<dbReference type="OrthoDB" id="9786703at2"/>
<comment type="similarity">
    <text evidence="1 6">Belongs to the HIBADH-related family.</text>
</comment>
<evidence type="ECO:0000256" key="6">
    <source>
        <dbReference type="RuleBase" id="RU910714"/>
    </source>
</evidence>
<evidence type="ECO:0000313" key="9">
    <source>
        <dbReference type="EMBL" id="QCZ93549.1"/>
    </source>
</evidence>
<evidence type="ECO:0000256" key="4">
    <source>
        <dbReference type="ARBA" id="ARBA00023027"/>
    </source>
</evidence>
<evidence type="ECO:0000256" key="2">
    <source>
        <dbReference type="ARBA" id="ARBA00022456"/>
    </source>
</evidence>
<dbReference type="PANTHER" id="PTHR22981">
    <property type="entry name" value="3-HYDROXYISOBUTYRATE DEHYDROGENASE-RELATED"/>
    <property type="match status" value="1"/>
</dbReference>
<dbReference type="GO" id="GO:0051287">
    <property type="term" value="F:NAD binding"/>
    <property type="evidence" value="ECO:0007669"/>
    <property type="project" value="InterPro"/>
</dbReference>
<dbReference type="AlphaFoldDB" id="A0A5B7YGC4"/>
<dbReference type="Proteomes" id="UP000304912">
    <property type="component" value="Chromosome"/>
</dbReference>
<gene>
    <name evidence="9" type="primary">mmsB</name>
    <name evidence="9" type="ORF">FBQ74_08625</name>
</gene>
<dbReference type="GO" id="GO:0008442">
    <property type="term" value="F:3-hydroxyisobutyrate dehydrogenase activity"/>
    <property type="evidence" value="ECO:0007669"/>
    <property type="project" value="UniProtKB-EC"/>
</dbReference>
<dbReference type="InterPro" id="IPR013328">
    <property type="entry name" value="6PGD_dom2"/>
</dbReference>
<dbReference type="InterPro" id="IPR036291">
    <property type="entry name" value="NAD(P)-bd_dom_sf"/>
</dbReference>
<evidence type="ECO:0000256" key="5">
    <source>
        <dbReference type="PIRSR" id="PIRSR000103-1"/>
    </source>
</evidence>
<dbReference type="InterPro" id="IPR008927">
    <property type="entry name" value="6-PGluconate_DH-like_C_sf"/>
</dbReference>
<dbReference type="UniPathway" id="UPA00362"/>
<dbReference type="InterPro" id="IPR006115">
    <property type="entry name" value="6PGDH_NADP-bd"/>
</dbReference>
<dbReference type="GO" id="GO:0006574">
    <property type="term" value="P:L-valine catabolic process"/>
    <property type="evidence" value="ECO:0007669"/>
    <property type="project" value="UniProtKB-UniPathway"/>
</dbReference>
<evidence type="ECO:0000313" key="10">
    <source>
        <dbReference type="Proteomes" id="UP000304912"/>
    </source>
</evidence>
<feature type="domain" description="6-phosphogluconate dehydrogenase NADP-binding" evidence="7">
    <location>
        <begin position="3"/>
        <end position="162"/>
    </location>
</feature>
<proteinExistence type="inferred from homology"/>
<feature type="active site" evidence="5">
    <location>
        <position position="171"/>
    </location>
</feature>
<dbReference type="PANTHER" id="PTHR22981:SF7">
    <property type="entry name" value="3-HYDROXYISOBUTYRATE DEHYDROGENASE, MITOCHONDRIAL"/>
    <property type="match status" value="1"/>
</dbReference>
<evidence type="ECO:0000259" key="7">
    <source>
        <dbReference type="Pfam" id="PF03446"/>
    </source>
</evidence>